<organism evidence="1 2">
    <name type="scientific">candidate division WOR-1 bacterium RIFOXYB2_FULL_36_35</name>
    <dbReference type="NCBI Taxonomy" id="1802578"/>
    <lineage>
        <taxon>Bacteria</taxon>
        <taxon>Bacillati</taxon>
        <taxon>Saganbacteria</taxon>
    </lineage>
</organism>
<evidence type="ECO:0000313" key="1">
    <source>
        <dbReference type="EMBL" id="OGC14579.1"/>
    </source>
</evidence>
<comment type="caution">
    <text evidence="1">The sequence shown here is derived from an EMBL/GenBank/DDBJ whole genome shotgun (WGS) entry which is preliminary data.</text>
</comment>
<reference evidence="1 2" key="1">
    <citation type="journal article" date="2016" name="Nat. Commun.">
        <title>Thousands of microbial genomes shed light on interconnected biogeochemical processes in an aquifer system.</title>
        <authorList>
            <person name="Anantharaman K."/>
            <person name="Brown C.T."/>
            <person name="Hug L.A."/>
            <person name="Sharon I."/>
            <person name="Castelle C.J."/>
            <person name="Probst A.J."/>
            <person name="Thomas B.C."/>
            <person name="Singh A."/>
            <person name="Wilkins M.J."/>
            <person name="Karaoz U."/>
            <person name="Brodie E.L."/>
            <person name="Williams K.H."/>
            <person name="Hubbard S.S."/>
            <person name="Banfield J.F."/>
        </authorList>
    </citation>
    <scope>NUCLEOTIDE SEQUENCE [LARGE SCALE GENOMIC DNA]</scope>
</reference>
<protein>
    <submittedName>
        <fullName evidence="1">Uncharacterized protein</fullName>
    </submittedName>
</protein>
<dbReference type="EMBL" id="MEUA01000034">
    <property type="protein sequence ID" value="OGC14579.1"/>
    <property type="molecule type" value="Genomic_DNA"/>
</dbReference>
<name>A0A1F4S2H8_UNCSA</name>
<proteinExistence type="predicted"/>
<gene>
    <name evidence="1" type="ORF">A2290_01875</name>
</gene>
<dbReference type="AlphaFoldDB" id="A0A1F4S2H8"/>
<accession>A0A1F4S2H8</accession>
<dbReference type="Proteomes" id="UP000177905">
    <property type="component" value="Unassembled WGS sequence"/>
</dbReference>
<sequence length="693" mass="78625">MLKLSKYCYTLNEGEFALYYSDLVAHFLSKKSVTVQYCIDLAKICDSNGTRILSRNANIGKFLSEAFPLKDVKRVADLKDSEGRTIFRNDEIEYKCRLDDIRNLLKTGISLKTVERLVSEVVFDSGATVFQTPRDIIRFLKSGGDLEYAQSAIGIRDHEGREIFNEFTLGLCKENGFTILQLRQIVDISDTESHTIFSDGEDVYAVLRRDQLKLDLVSLRNTEEATVFRDGADINRFVAAGGTYERGSEYVSVRVNGATAFNGHDIAVLQSNGVPADYTQKMVEAGLNADTIIYYYKLGLKSIDIDFKNDGRPKALFLYPTDDPTFLGDCVFSEERAINVISIIKDHYDIKLRAISTVEEMCKCLDEDSDLKLLVLGGHGSRETLTFGCSRPKYGIHYSDDSRELKVSKFNLKEHLRKLPEDLVIFLDSCLNGEGGAEGENMANYVAQSAPGRKVISSMVAFNGGDICFHSFIPFDIDIFKHLKRGTYIPENGWRKIKFSPTDTLICSSMNPDFVIGVNNRGLSFPFLHLPNNPTRERFYEMIERARSSLIMNEIVSGFDLELIESRDYCDDCNTGYFGLEYVFYKRFMQPWAANGKASLFLYYNDSLTGKELIPPFPFLFSKGFRPVDYPLNGDVVAYFLRKFDRPEYFGIYDDGRVISKLGFGHIVRHDLSLVPYSEYTPTDSVAFLRYFG</sequence>
<evidence type="ECO:0000313" key="2">
    <source>
        <dbReference type="Proteomes" id="UP000177905"/>
    </source>
</evidence>